<dbReference type="EMBL" id="BARV01024483">
    <property type="protein sequence ID" value="GAI46502.1"/>
    <property type="molecule type" value="Genomic_DNA"/>
</dbReference>
<dbReference type="AlphaFoldDB" id="X1NR50"/>
<dbReference type="PANTHER" id="PTHR33434">
    <property type="entry name" value="DEGV DOMAIN-CONTAINING PROTEIN DR_1986-RELATED"/>
    <property type="match status" value="1"/>
</dbReference>
<dbReference type="InterPro" id="IPR003797">
    <property type="entry name" value="DegV"/>
</dbReference>
<evidence type="ECO:0008006" key="3">
    <source>
        <dbReference type="Google" id="ProtNLM"/>
    </source>
</evidence>
<evidence type="ECO:0000256" key="1">
    <source>
        <dbReference type="ARBA" id="ARBA00023121"/>
    </source>
</evidence>
<dbReference type="Gene3D" id="3.30.1180.10">
    <property type="match status" value="1"/>
</dbReference>
<keyword evidence="1" id="KW-0446">Lipid-binding</keyword>
<protein>
    <recommendedName>
        <fullName evidence="3">DegV family protein</fullName>
    </recommendedName>
</protein>
<reference evidence="2" key="1">
    <citation type="journal article" date="2014" name="Front. Microbiol.">
        <title>High frequency of phylogenetically diverse reductive dehalogenase-homologous genes in deep subseafloor sedimentary metagenomes.</title>
        <authorList>
            <person name="Kawai M."/>
            <person name="Futagami T."/>
            <person name="Toyoda A."/>
            <person name="Takaki Y."/>
            <person name="Nishi S."/>
            <person name="Hori S."/>
            <person name="Arai W."/>
            <person name="Tsubouchi T."/>
            <person name="Morono Y."/>
            <person name="Uchiyama I."/>
            <person name="Ito T."/>
            <person name="Fujiyama A."/>
            <person name="Inagaki F."/>
            <person name="Takami H."/>
        </authorList>
    </citation>
    <scope>NUCLEOTIDE SEQUENCE</scope>
    <source>
        <strain evidence="2">Expedition CK06-06</strain>
    </source>
</reference>
<organism evidence="2">
    <name type="scientific">marine sediment metagenome</name>
    <dbReference type="NCBI Taxonomy" id="412755"/>
    <lineage>
        <taxon>unclassified sequences</taxon>
        <taxon>metagenomes</taxon>
        <taxon>ecological metagenomes</taxon>
    </lineage>
</organism>
<gene>
    <name evidence="2" type="ORF">S06H3_39955</name>
</gene>
<dbReference type="NCBIfam" id="TIGR00762">
    <property type="entry name" value="DegV"/>
    <property type="match status" value="1"/>
</dbReference>
<dbReference type="PROSITE" id="PS51482">
    <property type="entry name" value="DEGV"/>
    <property type="match status" value="1"/>
</dbReference>
<accession>X1NR50</accession>
<dbReference type="Gene3D" id="3.40.50.10170">
    <property type="match status" value="1"/>
</dbReference>
<dbReference type="SUPFAM" id="SSF82549">
    <property type="entry name" value="DAK1/DegV-like"/>
    <property type="match status" value="1"/>
</dbReference>
<dbReference type="InterPro" id="IPR043168">
    <property type="entry name" value="DegV_C"/>
</dbReference>
<dbReference type="InterPro" id="IPR050270">
    <property type="entry name" value="DegV_domain_contain"/>
</dbReference>
<sequence>MTAKIVTDSVADLPAQVVNELGITVVPLNVRFGTEVYRDGVDLTAEQFYDRLVHSKTLPVTSVPSPGSFAEAYDKLAEETDEILAVIVSAKLSGTYEVALQSIGLMKRKCRVEVIDSQWAVMAEGFIVMKAARAAKAGASLDEVIDVTQKTIPRVDFRAAFDTLEYLKRGGRIGKAQAFLGSMLNINPIITLKGGVVEPAGRTRSRAKAIDYLYTFAMS</sequence>
<dbReference type="GO" id="GO:0008289">
    <property type="term" value="F:lipid binding"/>
    <property type="evidence" value="ECO:0007669"/>
    <property type="project" value="UniProtKB-KW"/>
</dbReference>
<comment type="caution">
    <text evidence="2">The sequence shown here is derived from an EMBL/GenBank/DDBJ whole genome shotgun (WGS) entry which is preliminary data.</text>
</comment>
<dbReference type="Pfam" id="PF02645">
    <property type="entry name" value="DegV"/>
    <property type="match status" value="1"/>
</dbReference>
<evidence type="ECO:0000313" key="2">
    <source>
        <dbReference type="EMBL" id="GAI46502.1"/>
    </source>
</evidence>
<dbReference type="PANTHER" id="PTHR33434:SF2">
    <property type="entry name" value="FATTY ACID-BINDING PROTEIN TM_1468"/>
    <property type="match status" value="1"/>
</dbReference>
<proteinExistence type="predicted"/>
<name>X1NR50_9ZZZZ</name>
<feature type="non-terminal residue" evidence="2">
    <location>
        <position position="219"/>
    </location>
</feature>